<organism evidence="2 3">
    <name type="scientific">Spirodela intermedia</name>
    <name type="common">Intermediate duckweed</name>
    <dbReference type="NCBI Taxonomy" id="51605"/>
    <lineage>
        <taxon>Eukaryota</taxon>
        <taxon>Viridiplantae</taxon>
        <taxon>Streptophyta</taxon>
        <taxon>Embryophyta</taxon>
        <taxon>Tracheophyta</taxon>
        <taxon>Spermatophyta</taxon>
        <taxon>Magnoliopsida</taxon>
        <taxon>Liliopsida</taxon>
        <taxon>Araceae</taxon>
        <taxon>Lemnoideae</taxon>
        <taxon>Spirodela</taxon>
    </lineage>
</organism>
<evidence type="ECO:0000313" key="1">
    <source>
        <dbReference type="EMBL" id="CAA2619660.1"/>
    </source>
</evidence>
<dbReference type="Proteomes" id="UP000663760">
    <property type="component" value="Chromosome 5"/>
</dbReference>
<keyword evidence="3" id="KW-1185">Reference proteome</keyword>
<accession>A0A7I8KDZ4</accession>
<evidence type="ECO:0000313" key="3">
    <source>
        <dbReference type="Proteomes" id="UP000663760"/>
    </source>
</evidence>
<dbReference type="EMBL" id="LR746268">
    <property type="protein sequence ID" value="CAA7395722.1"/>
    <property type="molecule type" value="Genomic_DNA"/>
</dbReference>
<name>A0A7I8KDZ4_SPIIN</name>
<protein>
    <submittedName>
        <fullName evidence="2">Uncharacterized protein</fullName>
    </submittedName>
</protein>
<gene>
    <name evidence="1" type="ORF">SI7747_05005829</name>
    <name evidence="2" type="ORF">SI8410_05006385</name>
</gene>
<dbReference type="EMBL" id="LR743592">
    <property type="protein sequence ID" value="CAA2619660.1"/>
    <property type="molecule type" value="Genomic_DNA"/>
</dbReference>
<dbReference type="AlphaFoldDB" id="A0A7I8KDZ4"/>
<sequence length="29" mass="3563">MTGGRSIRRCRMNGRVIWMFQCLLDRCRF</sequence>
<reference evidence="2" key="1">
    <citation type="submission" date="2020-02" db="EMBL/GenBank/DDBJ databases">
        <authorList>
            <person name="Scholz U."/>
            <person name="Mascher M."/>
            <person name="Fiebig A."/>
        </authorList>
    </citation>
    <scope>NUCLEOTIDE SEQUENCE</scope>
</reference>
<evidence type="ECO:0000313" key="2">
    <source>
        <dbReference type="EMBL" id="CAA7395722.1"/>
    </source>
</evidence>
<proteinExistence type="predicted"/>